<feature type="region of interest" description="Disordered" evidence="1">
    <location>
        <begin position="81"/>
        <end position="101"/>
    </location>
</feature>
<feature type="compositionally biased region" description="Low complexity" evidence="1">
    <location>
        <begin position="32"/>
        <end position="42"/>
    </location>
</feature>
<evidence type="ECO:0000313" key="2">
    <source>
        <dbReference type="EMBL" id="OWZ01002.1"/>
    </source>
</evidence>
<dbReference type="EMBL" id="NBNE01007174">
    <property type="protein sequence ID" value="OWZ01002.1"/>
    <property type="molecule type" value="Genomic_DNA"/>
</dbReference>
<sequence length="101" mass="11452">MSSTPNANTSKWLGCSSREELETSGIMDKWAQQQQHSSFQSSRRSSIQLCPHCMGHRIEKVMYNSMVLEQNCSECDGEGVVRAQSKNQQSPSNASTKWQFY</sequence>
<evidence type="ECO:0008006" key="4">
    <source>
        <dbReference type="Google" id="ProtNLM"/>
    </source>
</evidence>
<evidence type="ECO:0000313" key="3">
    <source>
        <dbReference type="Proteomes" id="UP000198211"/>
    </source>
</evidence>
<keyword evidence="3" id="KW-1185">Reference proteome</keyword>
<dbReference type="InterPro" id="IPR036410">
    <property type="entry name" value="HSP_DnaJ_Cys-rich_dom_sf"/>
</dbReference>
<dbReference type="Proteomes" id="UP000198211">
    <property type="component" value="Unassembled WGS sequence"/>
</dbReference>
<feature type="region of interest" description="Disordered" evidence="1">
    <location>
        <begin position="1"/>
        <end position="42"/>
    </location>
</feature>
<dbReference type="Gene3D" id="2.10.230.10">
    <property type="entry name" value="Heat shock protein DnaJ, cysteine-rich domain"/>
    <property type="match status" value="1"/>
</dbReference>
<feature type="compositionally biased region" description="Polar residues" evidence="1">
    <location>
        <begin position="1"/>
        <end position="11"/>
    </location>
</feature>
<dbReference type="SUPFAM" id="SSF57938">
    <property type="entry name" value="DnaJ/Hsp40 cysteine-rich domain"/>
    <property type="match status" value="1"/>
</dbReference>
<organism evidence="2 3">
    <name type="scientific">Phytophthora megakarya</name>
    <dbReference type="NCBI Taxonomy" id="4795"/>
    <lineage>
        <taxon>Eukaryota</taxon>
        <taxon>Sar</taxon>
        <taxon>Stramenopiles</taxon>
        <taxon>Oomycota</taxon>
        <taxon>Peronosporomycetes</taxon>
        <taxon>Peronosporales</taxon>
        <taxon>Peronosporaceae</taxon>
        <taxon>Phytophthora</taxon>
    </lineage>
</organism>
<gene>
    <name evidence="2" type="ORF">PHMEG_00027689</name>
</gene>
<protein>
    <recommendedName>
        <fullName evidence="4">Heat shock protein DnaJ</fullName>
    </recommendedName>
</protein>
<dbReference type="AlphaFoldDB" id="A0A225V6T7"/>
<reference evidence="3" key="1">
    <citation type="submission" date="2017-03" db="EMBL/GenBank/DDBJ databases">
        <title>Phytopthora megakarya and P. palmivora, two closely related causual agents of cacao black pod achieved similar genome size and gene model numbers by different mechanisms.</title>
        <authorList>
            <person name="Ali S."/>
            <person name="Shao J."/>
            <person name="Larry D.J."/>
            <person name="Kronmiller B."/>
            <person name="Shen D."/>
            <person name="Strem M.D."/>
            <person name="Melnick R.L."/>
            <person name="Guiltinan M.J."/>
            <person name="Tyler B.M."/>
            <person name="Meinhardt L.W."/>
            <person name="Bailey B.A."/>
        </authorList>
    </citation>
    <scope>NUCLEOTIDE SEQUENCE [LARGE SCALE GENOMIC DNA]</scope>
    <source>
        <strain evidence="3">zdho120</strain>
    </source>
</reference>
<accession>A0A225V6T7</accession>
<feature type="compositionally biased region" description="Polar residues" evidence="1">
    <location>
        <begin position="84"/>
        <end position="101"/>
    </location>
</feature>
<dbReference type="OrthoDB" id="70058at2759"/>
<evidence type="ECO:0000256" key="1">
    <source>
        <dbReference type="SAM" id="MobiDB-lite"/>
    </source>
</evidence>
<comment type="caution">
    <text evidence="2">The sequence shown here is derived from an EMBL/GenBank/DDBJ whole genome shotgun (WGS) entry which is preliminary data.</text>
</comment>
<proteinExistence type="predicted"/>
<name>A0A225V6T7_9STRA</name>